<dbReference type="Proteomes" id="UP000318833">
    <property type="component" value="Unassembled WGS sequence"/>
</dbReference>
<evidence type="ECO:0000256" key="1">
    <source>
        <dbReference type="SAM" id="MobiDB-lite"/>
    </source>
</evidence>
<organism evidence="2 3">
    <name type="scientific">Aquimarina algiphila</name>
    <dbReference type="NCBI Taxonomy" id="2047982"/>
    <lineage>
        <taxon>Bacteria</taxon>
        <taxon>Pseudomonadati</taxon>
        <taxon>Bacteroidota</taxon>
        <taxon>Flavobacteriia</taxon>
        <taxon>Flavobacteriales</taxon>
        <taxon>Flavobacteriaceae</taxon>
        <taxon>Aquimarina</taxon>
    </lineage>
</organism>
<feature type="region of interest" description="Disordered" evidence="1">
    <location>
        <begin position="1"/>
        <end position="30"/>
    </location>
</feature>
<protein>
    <submittedName>
        <fullName evidence="2">Uncharacterized protein</fullName>
    </submittedName>
</protein>
<reference evidence="2 3" key="1">
    <citation type="submission" date="2019-07" db="EMBL/GenBank/DDBJ databases">
        <title>The draft genome sequence of Aquimarina algiphila M91.</title>
        <authorList>
            <person name="Meng X."/>
        </authorList>
    </citation>
    <scope>NUCLEOTIDE SEQUENCE [LARGE SCALE GENOMIC DNA]</scope>
    <source>
        <strain evidence="2 3">M91</strain>
    </source>
</reference>
<dbReference type="EMBL" id="VLNR01000033">
    <property type="protein sequence ID" value="TSE07430.1"/>
    <property type="molecule type" value="Genomic_DNA"/>
</dbReference>
<sequence>MKKNGVTPKTTTTGTQKPATTVKKEETPKDVTEKLAKEAVGKTTPISIEDRMTAFDQLTGLANQRTRLKSKLEELNKFVFNNGANCEFSVKDEEGKTFKTTNNNLITLVTGILKDTLEERKTEIEAQIVKFQL</sequence>
<dbReference type="OrthoDB" id="1438190at2"/>
<gene>
    <name evidence="2" type="ORF">FOF46_15910</name>
</gene>
<keyword evidence="3" id="KW-1185">Reference proteome</keyword>
<proteinExistence type="predicted"/>
<name>A0A554VIF5_9FLAO</name>
<evidence type="ECO:0000313" key="2">
    <source>
        <dbReference type="EMBL" id="TSE07430.1"/>
    </source>
</evidence>
<accession>A0A554VIF5</accession>
<dbReference type="AlphaFoldDB" id="A0A554VIF5"/>
<feature type="compositionally biased region" description="Low complexity" evidence="1">
    <location>
        <begin position="1"/>
        <end position="21"/>
    </location>
</feature>
<comment type="caution">
    <text evidence="2">The sequence shown here is derived from an EMBL/GenBank/DDBJ whole genome shotgun (WGS) entry which is preliminary data.</text>
</comment>
<evidence type="ECO:0000313" key="3">
    <source>
        <dbReference type="Proteomes" id="UP000318833"/>
    </source>
</evidence>